<evidence type="ECO:0000256" key="1">
    <source>
        <dbReference type="PROSITE-ProRule" id="PRU00285"/>
    </source>
</evidence>
<evidence type="ECO:0000313" key="4">
    <source>
        <dbReference type="EMBL" id="TWT59686.1"/>
    </source>
</evidence>
<accession>A0A5C5X9L8</accession>
<keyword evidence="5" id="KW-1185">Reference proteome</keyword>
<comment type="similarity">
    <text evidence="1 2">Belongs to the small heat shock protein (HSP20) family.</text>
</comment>
<name>A0A5C5X9L8_9PLAN</name>
<gene>
    <name evidence="4" type="primary">hspA_1</name>
    <name evidence="4" type="ORF">Pan54_03950</name>
</gene>
<evidence type="ECO:0000313" key="5">
    <source>
        <dbReference type="Proteomes" id="UP000316095"/>
    </source>
</evidence>
<dbReference type="Pfam" id="PF00011">
    <property type="entry name" value="HSP20"/>
    <property type="match status" value="1"/>
</dbReference>
<dbReference type="InterPro" id="IPR008978">
    <property type="entry name" value="HSP20-like_chaperone"/>
</dbReference>
<comment type="caution">
    <text evidence="4">The sequence shown here is derived from an EMBL/GenBank/DDBJ whole genome shotgun (WGS) entry which is preliminary data.</text>
</comment>
<sequence>MAGTGISKNSGNMSPAIRHPFQAIRQEMDELFGEMTRGLSEWSNGPQSAAFDLAETENTLELKMDLPGLKPEDVQLDVTGDRIRISGEHRDESEEKNKTFHRIERSQRSFFRVIDLPCSVSQEEIVAELNNGVLTVTMPKCEEAKCHKVAIKG</sequence>
<dbReference type="PROSITE" id="PS01031">
    <property type="entry name" value="SHSP"/>
    <property type="match status" value="1"/>
</dbReference>
<dbReference type="InterPro" id="IPR002068">
    <property type="entry name" value="A-crystallin/Hsp20_dom"/>
</dbReference>
<dbReference type="InterPro" id="IPR031107">
    <property type="entry name" value="Small_HSP"/>
</dbReference>
<evidence type="ECO:0000256" key="2">
    <source>
        <dbReference type="RuleBase" id="RU003616"/>
    </source>
</evidence>
<proteinExistence type="inferred from homology"/>
<dbReference type="EMBL" id="SJPG01000001">
    <property type="protein sequence ID" value="TWT59686.1"/>
    <property type="molecule type" value="Genomic_DNA"/>
</dbReference>
<reference evidence="4 5" key="1">
    <citation type="submission" date="2019-02" db="EMBL/GenBank/DDBJ databases">
        <title>Deep-cultivation of Planctomycetes and their phenomic and genomic characterization uncovers novel biology.</title>
        <authorList>
            <person name="Wiegand S."/>
            <person name="Jogler M."/>
            <person name="Boedeker C."/>
            <person name="Pinto D."/>
            <person name="Vollmers J."/>
            <person name="Rivas-Marin E."/>
            <person name="Kohn T."/>
            <person name="Peeters S.H."/>
            <person name="Heuer A."/>
            <person name="Rast P."/>
            <person name="Oberbeckmann S."/>
            <person name="Bunk B."/>
            <person name="Jeske O."/>
            <person name="Meyerdierks A."/>
            <person name="Storesund J.E."/>
            <person name="Kallscheuer N."/>
            <person name="Luecker S."/>
            <person name="Lage O.M."/>
            <person name="Pohl T."/>
            <person name="Merkel B.J."/>
            <person name="Hornburger P."/>
            <person name="Mueller R.-W."/>
            <person name="Bruemmer F."/>
            <person name="Labrenz M."/>
            <person name="Spormann A.M."/>
            <person name="Op Den Camp H."/>
            <person name="Overmann J."/>
            <person name="Amann R."/>
            <person name="Jetten M.S.M."/>
            <person name="Mascher T."/>
            <person name="Medema M.H."/>
            <person name="Devos D.P."/>
            <person name="Kaster A.-K."/>
            <person name="Ovreas L."/>
            <person name="Rohde M."/>
            <person name="Galperin M.Y."/>
            <person name="Jogler C."/>
        </authorList>
    </citation>
    <scope>NUCLEOTIDE SEQUENCE [LARGE SCALE GENOMIC DNA]</scope>
    <source>
        <strain evidence="4 5">Pan54</strain>
    </source>
</reference>
<dbReference type="CDD" id="cd06464">
    <property type="entry name" value="ACD_sHsps-like"/>
    <property type="match status" value="1"/>
</dbReference>
<dbReference type="PANTHER" id="PTHR11527">
    <property type="entry name" value="HEAT-SHOCK PROTEIN 20 FAMILY MEMBER"/>
    <property type="match status" value="1"/>
</dbReference>
<feature type="domain" description="SHSP" evidence="3">
    <location>
        <begin position="42"/>
        <end position="153"/>
    </location>
</feature>
<dbReference type="AlphaFoldDB" id="A0A5C5X9L8"/>
<dbReference type="Proteomes" id="UP000316095">
    <property type="component" value="Unassembled WGS sequence"/>
</dbReference>
<dbReference type="Gene3D" id="2.60.40.790">
    <property type="match status" value="1"/>
</dbReference>
<evidence type="ECO:0000259" key="3">
    <source>
        <dbReference type="PROSITE" id="PS01031"/>
    </source>
</evidence>
<organism evidence="4 5">
    <name type="scientific">Rubinisphaera italica</name>
    <dbReference type="NCBI Taxonomy" id="2527969"/>
    <lineage>
        <taxon>Bacteria</taxon>
        <taxon>Pseudomonadati</taxon>
        <taxon>Planctomycetota</taxon>
        <taxon>Planctomycetia</taxon>
        <taxon>Planctomycetales</taxon>
        <taxon>Planctomycetaceae</taxon>
        <taxon>Rubinisphaera</taxon>
    </lineage>
</organism>
<protein>
    <submittedName>
        <fullName evidence="4">Spore protein SP21</fullName>
    </submittedName>
</protein>
<dbReference type="SUPFAM" id="SSF49764">
    <property type="entry name" value="HSP20-like chaperones"/>
    <property type="match status" value="1"/>
</dbReference>